<dbReference type="PANTHER" id="PTHR46890:SF48">
    <property type="entry name" value="RNA-DIRECTED DNA POLYMERASE"/>
    <property type="match status" value="1"/>
</dbReference>
<dbReference type="PANTHER" id="PTHR46890">
    <property type="entry name" value="NON-LTR RETROLELEMENT REVERSE TRANSCRIPTASE-LIKE PROTEIN-RELATED"/>
    <property type="match status" value="1"/>
</dbReference>
<organism evidence="2 3">
    <name type="scientific">Gossypium australe</name>
    <dbReference type="NCBI Taxonomy" id="47621"/>
    <lineage>
        <taxon>Eukaryota</taxon>
        <taxon>Viridiplantae</taxon>
        <taxon>Streptophyta</taxon>
        <taxon>Embryophyta</taxon>
        <taxon>Tracheophyta</taxon>
        <taxon>Spermatophyta</taxon>
        <taxon>Magnoliopsida</taxon>
        <taxon>eudicotyledons</taxon>
        <taxon>Gunneridae</taxon>
        <taxon>Pentapetalae</taxon>
        <taxon>rosids</taxon>
        <taxon>malvids</taxon>
        <taxon>Malvales</taxon>
        <taxon>Malvaceae</taxon>
        <taxon>Malvoideae</taxon>
        <taxon>Gossypium</taxon>
    </lineage>
</organism>
<keyword evidence="1" id="KW-0812">Transmembrane</keyword>
<accession>A0A5B6VMX6</accession>
<protein>
    <submittedName>
        <fullName evidence="2">DNA ligase</fullName>
    </submittedName>
</protein>
<dbReference type="EMBL" id="SMMG02000006">
    <property type="protein sequence ID" value="KAA3470334.1"/>
    <property type="molecule type" value="Genomic_DNA"/>
</dbReference>
<keyword evidence="3" id="KW-1185">Reference proteome</keyword>
<dbReference type="GO" id="GO:0016874">
    <property type="term" value="F:ligase activity"/>
    <property type="evidence" value="ECO:0007669"/>
    <property type="project" value="UniProtKB-KW"/>
</dbReference>
<evidence type="ECO:0000313" key="3">
    <source>
        <dbReference type="Proteomes" id="UP000325315"/>
    </source>
</evidence>
<comment type="caution">
    <text evidence="2">The sequence shown here is derived from an EMBL/GenBank/DDBJ whole genome shotgun (WGS) entry which is preliminary data.</text>
</comment>
<dbReference type="InterPro" id="IPR052343">
    <property type="entry name" value="Retrotransposon-Effector_Assoc"/>
</dbReference>
<dbReference type="OrthoDB" id="1932741at2759"/>
<keyword evidence="1" id="KW-1133">Transmembrane helix</keyword>
<keyword evidence="1" id="KW-0472">Membrane</keyword>
<name>A0A5B6VMX6_9ROSI</name>
<dbReference type="Proteomes" id="UP000325315">
    <property type="component" value="Unassembled WGS sequence"/>
</dbReference>
<proteinExistence type="predicted"/>
<feature type="transmembrane region" description="Helical" evidence="1">
    <location>
        <begin position="329"/>
        <end position="348"/>
    </location>
</feature>
<keyword evidence="2" id="KW-0436">Ligase</keyword>
<evidence type="ECO:0000313" key="2">
    <source>
        <dbReference type="EMBL" id="KAA3470334.1"/>
    </source>
</evidence>
<gene>
    <name evidence="2" type="ORF">EPI10_016048</name>
</gene>
<dbReference type="AlphaFoldDB" id="A0A5B6VMX6"/>
<evidence type="ECO:0000256" key="1">
    <source>
        <dbReference type="SAM" id="Phobius"/>
    </source>
</evidence>
<reference evidence="3" key="1">
    <citation type="journal article" date="2019" name="Plant Biotechnol. J.">
        <title>Genome sequencing of the Australian wild diploid species Gossypium australe highlights disease resistance and delayed gland morphogenesis.</title>
        <authorList>
            <person name="Cai Y."/>
            <person name="Cai X."/>
            <person name="Wang Q."/>
            <person name="Wang P."/>
            <person name="Zhang Y."/>
            <person name="Cai C."/>
            <person name="Xu Y."/>
            <person name="Wang K."/>
            <person name="Zhou Z."/>
            <person name="Wang C."/>
            <person name="Geng S."/>
            <person name="Li B."/>
            <person name="Dong Q."/>
            <person name="Hou Y."/>
            <person name="Wang H."/>
            <person name="Ai P."/>
            <person name="Liu Z."/>
            <person name="Yi F."/>
            <person name="Sun M."/>
            <person name="An G."/>
            <person name="Cheng J."/>
            <person name="Zhang Y."/>
            <person name="Shi Q."/>
            <person name="Xie Y."/>
            <person name="Shi X."/>
            <person name="Chang Y."/>
            <person name="Huang F."/>
            <person name="Chen Y."/>
            <person name="Hong S."/>
            <person name="Mi L."/>
            <person name="Sun Q."/>
            <person name="Zhang L."/>
            <person name="Zhou B."/>
            <person name="Peng R."/>
            <person name="Zhang X."/>
            <person name="Liu F."/>
        </authorList>
    </citation>
    <scope>NUCLEOTIDE SEQUENCE [LARGE SCALE GENOMIC DNA]</scope>
    <source>
        <strain evidence="3">cv. PA1801</strain>
    </source>
</reference>
<sequence length="402" mass="45323">MKDFQAFVREIEVFAHAYFGHVFTWSNHQLDRPIAKKLDRFLVNLVVKSWKPIVVGDLLLKLFTNLKILKLVFNMLNIEAFGNISAQVKAKAEELESLQHALLRVDLVRNVGNRLESFDQISTEILGFYQNLLGVVDSNGNEKATGLDGFITFFFKSARDIVGHDFLETPISCYSAAYKCITKVLVNRITHFLPALVSSSQSAFVRGHSITDNTMLAHELMQGLIFKRRLILCTRVFLLSILRAHGFPEKFLKWIEVYLATPQFSVSLNGSLVGFFQGRKGRTSLSIPFVLAMDVLSKLLNVAAIDALFKAVGSWRQELAWAILKLKGKSLLVAILKLAWSAYLYVIWRQRNKRYFGASFLTEDVVLVQIKEIVGARLGGIPINRIDLVNVSICASWGIIVV</sequence>